<dbReference type="PANTHER" id="PTHR11610">
    <property type="entry name" value="LIPASE"/>
    <property type="match status" value="1"/>
</dbReference>
<evidence type="ECO:0000256" key="3">
    <source>
        <dbReference type="ARBA" id="ARBA00022525"/>
    </source>
</evidence>
<keyword evidence="8" id="KW-1185">Reference proteome</keyword>
<accession>A0A8S1DME7</accession>
<dbReference type="GO" id="GO:0016298">
    <property type="term" value="F:lipase activity"/>
    <property type="evidence" value="ECO:0007669"/>
    <property type="project" value="InterPro"/>
</dbReference>
<feature type="chain" id="PRO_5035922143" description="Lipase domain-containing protein" evidence="5">
    <location>
        <begin position="21"/>
        <end position="375"/>
    </location>
</feature>
<dbReference type="InterPro" id="IPR029058">
    <property type="entry name" value="AB_hydrolase_fold"/>
</dbReference>
<organism evidence="7 8">
    <name type="scientific">Cloeon dipterum</name>
    <dbReference type="NCBI Taxonomy" id="197152"/>
    <lineage>
        <taxon>Eukaryota</taxon>
        <taxon>Metazoa</taxon>
        <taxon>Ecdysozoa</taxon>
        <taxon>Arthropoda</taxon>
        <taxon>Hexapoda</taxon>
        <taxon>Insecta</taxon>
        <taxon>Pterygota</taxon>
        <taxon>Palaeoptera</taxon>
        <taxon>Ephemeroptera</taxon>
        <taxon>Pisciforma</taxon>
        <taxon>Baetidae</taxon>
        <taxon>Cloeon</taxon>
    </lineage>
</organism>
<dbReference type="GO" id="GO:0017171">
    <property type="term" value="F:serine hydrolase activity"/>
    <property type="evidence" value="ECO:0007669"/>
    <property type="project" value="TreeGrafter"/>
</dbReference>
<dbReference type="InterPro" id="IPR013818">
    <property type="entry name" value="Lipase"/>
</dbReference>
<feature type="domain" description="Lipase" evidence="6">
    <location>
        <begin position="79"/>
        <end position="313"/>
    </location>
</feature>
<dbReference type="Pfam" id="PF00151">
    <property type="entry name" value="Lipase"/>
    <property type="match status" value="1"/>
</dbReference>
<keyword evidence="5" id="KW-0732">Signal</keyword>
<sequence>MVKLVLALAALALTLLAVYAEDEVHDISTFKLGEGPVEEALAEGETENPDVVTEAPAASGILSAIAGISIPQCVRKKADLTCPDSDINYYLYSGETKKMKFDTTSDEWFEQSGFDVKKPTVFLFHGYQGGENVMPTVILRDAYIKNGSYNLITADYPTLVKERCDRAAQQNAEPVAKCTADVFAYLKKNGVTAEQTTCIGFSLGAHICGITANFLPEKMAKIVALDPAGARFNRRNKDKRLDEADALTVHAIHTDTRRYGEGEVVGKADVCVNNGRQPACKDAPNRQLCSHAASVCYFSESLFQRVERKAEACVNRCPQPPRGTKREAEPVFVGATMHDDAQGMYCLVTEDAPYCAESKDAEFGDVRCCTFTKKN</sequence>
<dbReference type="Proteomes" id="UP000494165">
    <property type="component" value="Unassembled WGS sequence"/>
</dbReference>
<comment type="similarity">
    <text evidence="2 4">Belongs to the AB hydrolase superfamily. Lipase family.</text>
</comment>
<evidence type="ECO:0000256" key="1">
    <source>
        <dbReference type="ARBA" id="ARBA00004613"/>
    </source>
</evidence>
<dbReference type="InterPro" id="IPR000734">
    <property type="entry name" value="TAG_lipase"/>
</dbReference>
<dbReference type="SUPFAM" id="SSF53474">
    <property type="entry name" value="alpha/beta-Hydrolases"/>
    <property type="match status" value="1"/>
</dbReference>
<keyword evidence="3" id="KW-0964">Secreted</keyword>
<dbReference type="Gene3D" id="3.40.50.1820">
    <property type="entry name" value="alpha/beta hydrolase"/>
    <property type="match status" value="1"/>
</dbReference>
<evidence type="ECO:0000256" key="5">
    <source>
        <dbReference type="SAM" id="SignalP"/>
    </source>
</evidence>
<dbReference type="PRINTS" id="PR00821">
    <property type="entry name" value="TAGLIPASE"/>
</dbReference>
<dbReference type="GO" id="GO:0005615">
    <property type="term" value="C:extracellular space"/>
    <property type="evidence" value="ECO:0007669"/>
    <property type="project" value="TreeGrafter"/>
</dbReference>
<name>A0A8S1DME7_9INSE</name>
<protein>
    <recommendedName>
        <fullName evidence="6">Lipase domain-containing protein</fullName>
    </recommendedName>
</protein>
<evidence type="ECO:0000313" key="7">
    <source>
        <dbReference type="EMBL" id="CAB3381361.1"/>
    </source>
</evidence>
<reference evidence="7 8" key="1">
    <citation type="submission" date="2020-04" db="EMBL/GenBank/DDBJ databases">
        <authorList>
            <person name="Alioto T."/>
            <person name="Alioto T."/>
            <person name="Gomez Garrido J."/>
        </authorList>
    </citation>
    <scope>NUCLEOTIDE SEQUENCE [LARGE SCALE GENOMIC DNA]</scope>
</reference>
<dbReference type="EMBL" id="CADEPI010000232">
    <property type="protein sequence ID" value="CAB3381361.1"/>
    <property type="molecule type" value="Genomic_DNA"/>
</dbReference>
<dbReference type="GO" id="GO:0016042">
    <property type="term" value="P:lipid catabolic process"/>
    <property type="evidence" value="ECO:0007669"/>
    <property type="project" value="TreeGrafter"/>
</dbReference>
<comment type="subcellular location">
    <subcellularLocation>
        <location evidence="1">Secreted</location>
    </subcellularLocation>
</comment>
<gene>
    <name evidence="7" type="ORF">CLODIP_2_CD02803</name>
</gene>
<comment type="caution">
    <text evidence="7">The sequence shown here is derived from an EMBL/GenBank/DDBJ whole genome shotgun (WGS) entry which is preliminary data.</text>
</comment>
<evidence type="ECO:0000256" key="2">
    <source>
        <dbReference type="ARBA" id="ARBA00010701"/>
    </source>
</evidence>
<feature type="signal peptide" evidence="5">
    <location>
        <begin position="1"/>
        <end position="20"/>
    </location>
</feature>
<evidence type="ECO:0000259" key="6">
    <source>
        <dbReference type="Pfam" id="PF00151"/>
    </source>
</evidence>
<dbReference type="AlphaFoldDB" id="A0A8S1DME7"/>
<dbReference type="OrthoDB" id="8183961at2759"/>
<proteinExistence type="inferred from homology"/>
<evidence type="ECO:0000256" key="4">
    <source>
        <dbReference type="RuleBase" id="RU004262"/>
    </source>
</evidence>
<dbReference type="PANTHER" id="PTHR11610:SF172">
    <property type="entry name" value="LIPASE MEMBER H-A-LIKE PROTEIN"/>
    <property type="match status" value="1"/>
</dbReference>
<evidence type="ECO:0000313" key="8">
    <source>
        <dbReference type="Proteomes" id="UP000494165"/>
    </source>
</evidence>